<keyword evidence="1" id="KW-0812">Transmembrane</keyword>
<dbReference type="PANTHER" id="PTHR37204">
    <property type="entry name" value="TRANSMEMBRANE PROTEIN"/>
    <property type="match status" value="1"/>
</dbReference>
<dbReference type="EMBL" id="JBCGBO010000005">
    <property type="protein sequence ID" value="KAK9197873.1"/>
    <property type="molecule type" value="Genomic_DNA"/>
</dbReference>
<evidence type="ECO:0000256" key="1">
    <source>
        <dbReference type="SAM" id="Phobius"/>
    </source>
</evidence>
<accession>A0AAP0M375</accession>
<reference evidence="2 3" key="1">
    <citation type="submission" date="2024-05" db="EMBL/GenBank/DDBJ databases">
        <title>Haplotype-resolved chromosome-level genome assembly of Huyou (Citrus changshanensis).</title>
        <authorList>
            <person name="Miao C."/>
            <person name="Chen W."/>
            <person name="Wu Y."/>
            <person name="Wang L."/>
            <person name="Zhao S."/>
            <person name="Grierson D."/>
            <person name="Xu C."/>
            <person name="Chen K."/>
        </authorList>
    </citation>
    <scope>NUCLEOTIDE SEQUENCE [LARGE SCALE GENOMIC DNA]</scope>
    <source>
        <strain evidence="2">01-14</strain>
        <tissue evidence="2">Leaf</tissue>
    </source>
</reference>
<name>A0AAP0M375_9ROSI</name>
<organism evidence="2 3">
    <name type="scientific">Citrus x changshan-huyou</name>
    <dbReference type="NCBI Taxonomy" id="2935761"/>
    <lineage>
        <taxon>Eukaryota</taxon>
        <taxon>Viridiplantae</taxon>
        <taxon>Streptophyta</taxon>
        <taxon>Embryophyta</taxon>
        <taxon>Tracheophyta</taxon>
        <taxon>Spermatophyta</taxon>
        <taxon>Magnoliopsida</taxon>
        <taxon>eudicotyledons</taxon>
        <taxon>Gunneridae</taxon>
        <taxon>Pentapetalae</taxon>
        <taxon>rosids</taxon>
        <taxon>malvids</taxon>
        <taxon>Sapindales</taxon>
        <taxon>Rutaceae</taxon>
        <taxon>Aurantioideae</taxon>
        <taxon>Citrus</taxon>
    </lineage>
</organism>
<evidence type="ECO:0000313" key="2">
    <source>
        <dbReference type="EMBL" id="KAK9197873.1"/>
    </source>
</evidence>
<dbReference type="AlphaFoldDB" id="A0AAP0M375"/>
<keyword evidence="3" id="KW-1185">Reference proteome</keyword>
<keyword evidence="1" id="KW-0472">Membrane</keyword>
<protein>
    <submittedName>
        <fullName evidence="2">Uncharacterized protein</fullName>
    </submittedName>
</protein>
<dbReference type="Proteomes" id="UP001428341">
    <property type="component" value="Unassembled WGS sequence"/>
</dbReference>
<gene>
    <name evidence="2" type="ORF">WN944_013056</name>
</gene>
<evidence type="ECO:0000313" key="3">
    <source>
        <dbReference type="Proteomes" id="UP001428341"/>
    </source>
</evidence>
<keyword evidence="1" id="KW-1133">Transmembrane helix</keyword>
<sequence length="298" mass="33366">METASARISTRCHWWSHTKTVTLIWFISFVLFYSFFHMALQNSSQNYTSSGGITSHSHIPNGERRARLYDKMARDLDDHGAAFLKQGETSQSLLLSDIFTLKDGSVTPVHKAANPPVRANVLYLSPKYSNSSLYHFSMFHASHHISPVPATEDEIEAEATAVRAVAEDLCPLKIVLDRVILTPTGVLLGCWQVISGTDPMTIRAKLRTALPNAPEKQLYDPAILHTSFARLLGHPRASPTEPHQLRFLHELVDSLNNQIRGSEAVVSELWYVEEYDVLALALDGRMKVRKFPLECSSV</sequence>
<feature type="transmembrane region" description="Helical" evidence="1">
    <location>
        <begin position="21"/>
        <end position="40"/>
    </location>
</feature>
<dbReference type="PANTHER" id="PTHR37204:SF1">
    <property type="entry name" value="TRANSMEMBRANE PROTEIN"/>
    <property type="match status" value="1"/>
</dbReference>
<comment type="caution">
    <text evidence="2">The sequence shown here is derived from an EMBL/GenBank/DDBJ whole genome shotgun (WGS) entry which is preliminary data.</text>
</comment>
<proteinExistence type="predicted"/>